<evidence type="ECO:0000259" key="6">
    <source>
        <dbReference type="PROSITE" id="PS50865"/>
    </source>
</evidence>
<reference evidence="7 8" key="1">
    <citation type="journal article" date="2024" name="IMA Fungus">
        <title>IMA Genome - F19 : A genome assembly and annotation guide to empower mycologists, including annotated draft genome sequences of Ceratocystis pirilliformis, Diaporthe australafricana, Fusarium ophioides, Paecilomyces lecythidis, and Sporothrix stenoceras.</title>
        <authorList>
            <person name="Aylward J."/>
            <person name="Wilson A.M."/>
            <person name="Visagie C.M."/>
            <person name="Spraker J."/>
            <person name="Barnes I."/>
            <person name="Buitendag C."/>
            <person name="Ceriani C."/>
            <person name="Del Mar Angel L."/>
            <person name="du Plessis D."/>
            <person name="Fuchs T."/>
            <person name="Gasser K."/>
            <person name="Kramer D."/>
            <person name="Li W."/>
            <person name="Munsamy K."/>
            <person name="Piso A."/>
            <person name="Price J.L."/>
            <person name="Sonnekus B."/>
            <person name="Thomas C."/>
            <person name="van der Nest A."/>
            <person name="van Dijk A."/>
            <person name="van Heerden A."/>
            <person name="van Vuuren N."/>
            <person name="Yilmaz N."/>
            <person name="Duong T.A."/>
            <person name="van der Merwe N.A."/>
            <person name="Wingfield M.J."/>
            <person name="Wingfield B.D."/>
        </authorList>
    </citation>
    <scope>NUCLEOTIDE SEQUENCE [LARGE SCALE GENOMIC DNA]</scope>
    <source>
        <strain evidence="7 8">CMW 18167</strain>
    </source>
</reference>
<feature type="region of interest" description="Disordered" evidence="5">
    <location>
        <begin position="418"/>
        <end position="464"/>
    </location>
</feature>
<dbReference type="EMBL" id="JAVDPF010000031">
    <property type="protein sequence ID" value="KAL1870383.1"/>
    <property type="molecule type" value="Genomic_DNA"/>
</dbReference>
<name>A0ABR3X3B7_9EURO</name>
<evidence type="ECO:0000256" key="2">
    <source>
        <dbReference type="ARBA" id="ARBA00022771"/>
    </source>
</evidence>
<evidence type="ECO:0000256" key="3">
    <source>
        <dbReference type="ARBA" id="ARBA00022833"/>
    </source>
</evidence>
<accession>A0ABR3X3B7</accession>
<dbReference type="PROSITE" id="PS50865">
    <property type="entry name" value="ZF_MYND_2"/>
    <property type="match status" value="1"/>
</dbReference>
<keyword evidence="3" id="KW-0862">Zinc</keyword>
<protein>
    <recommendedName>
        <fullName evidence="6">MYND-type domain-containing protein</fullName>
    </recommendedName>
</protein>
<evidence type="ECO:0000256" key="4">
    <source>
        <dbReference type="PROSITE-ProRule" id="PRU00134"/>
    </source>
</evidence>
<dbReference type="SUPFAM" id="SSF144232">
    <property type="entry name" value="HIT/MYND zinc finger-like"/>
    <property type="match status" value="1"/>
</dbReference>
<evidence type="ECO:0000313" key="8">
    <source>
        <dbReference type="Proteomes" id="UP001583193"/>
    </source>
</evidence>
<dbReference type="InterPro" id="IPR002893">
    <property type="entry name" value="Znf_MYND"/>
</dbReference>
<dbReference type="Pfam" id="PF01753">
    <property type="entry name" value="zf-MYND"/>
    <property type="match status" value="1"/>
</dbReference>
<proteinExistence type="predicted"/>
<evidence type="ECO:0000256" key="5">
    <source>
        <dbReference type="SAM" id="MobiDB-lite"/>
    </source>
</evidence>
<organism evidence="7 8">
    <name type="scientific">Paecilomyces lecythidis</name>
    <dbReference type="NCBI Taxonomy" id="3004212"/>
    <lineage>
        <taxon>Eukaryota</taxon>
        <taxon>Fungi</taxon>
        <taxon>Dikarya</taxon>
        <taxon>Ascomycota</taxon>
        <taxon>Pezizomycotina</taxon>
        <taxon>Eurotiomycetes</taxon>
        <taxon>Eurotiomycetidae</taxon>
        <taxon>Eurotiales</taxon>
        <taxon>Thermoascaceae</taxon>
        <taxon>Paecilomyces</taxon>
    </lineage>
</organism>
<dbReference type="Gene3D" id="6.10.140.2220">
    <property type="match status" value="1"/>
</dbReference>
<dbReference type="Proteomes" id="UP001583193">
    <property type="component" value="Unassembled WGS sequence"/>
</dbReference>
<feature type="domain" description="MYND-type" evidence="6">
    <location>
        <begin position="239"/>
        <end position="276"/>
    </location>
</feature>
<comment type="caution">
    <text evidence="7">The sequence shown here is derived from an EMBL/GenBank/DDBJ whole genome shotgun (WGS) entry which is preliminary data.</text>
</comment>
<keyword evidence="1" id="KW-0479">Metal-binding</keyword>
<feature type="compositionally biased region" description="Polar residues" evidence="5">
    <location>
        <begin position="418"/>
        <end position="436"/>
    </location>
</feature>
<keyword evidence="2 4" id="KW-0863">Zinc-finger</keyword>
<evidence type="ECO:0000256" key="1">
    <source>
        <dbReference type="ARBA" id="ARBA00022723"/>
    </source>
</evidence>
<evidence type="ECO:0000313" key="7">
    <source>
        <dbReference type="EMBL" id="KAL1870383.1"/>
    </source>
</evidence>
<gene>
    <name evidence="7" type="ORF">Plec18167_007517</name>
</gene>
<dbReference type="PROSITE" id="PS01360">
    <property type="entry name" value="ZF_MYND_1"/>
    <property type="match status" value="1"/>
</dbReference>
<keyword evidence="8" id="KW-1185">Reference proteome</keyword>
<sequence>MATTSGSEPCGWGHWVFEEDLTAPDTVESTVDVSFRVYVPYRLPSPVDGVPVAFVLDVFKAPLPASRFEPKDRETSASVFEIESSFNTPVYENEYREETFAFARATLHGHSSTKISERKWSCMGCSAPASTFVHTAFLRRQILHDYDTPDLEVEGTNRNPAIVKTCIVVVDVSVPVCTNRGEEPCYREGVELSQKYAHRIMMHKDILVERPHEIVDESQKPFNNPSDISQPGMPMFKDCRCCRNAEANFTCAACRKVGYCSFECQHEHWPEHKQYCIPPPAHDPDALPLLLSWLIGDNKHHYASLEERQKRYADLDTQRNRNKWRLHLNEGRYFTFNGNGTLIEADPWADIGIEDRVVDPETRVQYPDDARILLCLKRLGDEDATTERGTSSGNDLMGGYLWQPFRREAERQIPVAQQSLWQPRQHSAQTSGTQTPACREGAAPGDIANEETWTSLSLSDMRRS</sequence>